<evidence type="ECO:0000313" key="2">
    <source>
        <dbReference type="Proteomes" id="UP001310692"/>
    </source>
</evidence>
<evidence type="ECO:0008006" key="3">
    <source>
        <dbReference type="Google" id="ProtNLM"/>
    </source>
</evidence>
<accession>A0ABU7LY75</accession>
<dbReference type="Gene3D" id="3.40.50.2000">
    <property type="entry name" value="Glycogen Phosphorylase B"/>
    <property type="match status" value="2"/>
</dbReference>
<evidence type="ECO:0000313" key="1">
    <source>
        <dbReference type="EMBL" id="MEE2566484.1"/>
    </source>
</evidence>
<dbReference type="EMBL" id="JAZDRO010000002">
    <property type="protein sequence ID" value="MEE2566484.1"/>
    <property type="molecule type" value="Genomic_DNA"/>
</dbReference>
<sequence>MRVLLIARHFPPAVTGGARRPYLWAKGLEANGVEVFTVAPDIPADLTGSAEPHAFRDPSTALPGKPGLRDHARNLLLWPDPDIRWTRRAARLASETCPFTPDWIITTSPPESVHAAGPLLLKHWPDARWAVDARDHWLVRPFRKQRDNPVRRAIEARQARAMLARASAVFAVNDLIAKEYAGYAPHAKTGVLAHFVMPAAEPYAFEGPGPHLVHTGSFKMSDPDVSIDPLLTAFEAAHARKPELRLHLAGRLREDEAARIEASPASDAIILHGVVPLETALAMQAGADALLVAAAPNAPVPPGKYAEYRASGAAIIPVGDGPWRPAIDRDDRPDAERLLAVRPGRQDRREPDATDHVMAMAGVIDTLNALNG</sequence>
<protein>
    <recommendedName>
        <fullName evidence="3">Glycosyltransferase subfamily 4-like N-terminal domain-containing protein</fullName>
    </recommendedName>
</protein>
<dbReference type="SUPFAM" id="SSF53756">
    <property type="entry name" value="UDP-Glycosyltransferase/glycogen phosphorylase"/>
    <property type="match status" value="1"/>
</dbReference>
<keyword evidence="2" id="KW-1185">Reference proteome</keyword>
<reference evidence="1 2" key="1">
    <citation type="submission" date="2024-01" db="EMBL/GenBank/DDBJ databases">
        <title>Hyphobacterium bacterium isolated from marine sediment.</title>
        <authorList>
            <person name="Zhao S."/>
        </authorList>
    </citation>
    <scope>NUCLEOTIDE SEQUENCE [LARGE SCALE GENOMIC DNA]</scope>
    <source>
        <strain evidence="1 2">Y60-23</strain>
    </source>
</reference>
<organism evidence="1 2">
    <name type="scientific">Hyphobacterium marinum</name>
    <dbReference type="NCBI Taxonomy" id="3116574"/>
    <lineage>
        <taxon>Bacteria</taxon>
        <taxon>Pseudomonadati</taxon>
        <taxon>Pseudomonadota</taxon>
        <taxon>Alphaproteobacteria</taxon>
        <taxon>Maricaulales</taxon>
        <taxon>Maricaulaceae</taxon>
        <taxon>Hyphobacterium</taxon>
    </lineage>
</organism>
<name>A0ABU7LY75_9PROT</name>
<dbReference type="RefSeq" id="WP_330196024.1">
    <property type="nucleotide sequence ID" value="NZ_JAZDRO010000002.1"/>
</dbReference>
<proteinExistence type="predicted"/>
<dbReference type="Proteomes" id="UP001310692">
    <property type="component" value="Unassembled WGS sequence"/>
</dbReference>
<gene>
    <name evidence="1" type="ORF">V0U35_07295</name>
</gene>
<comment type="caution">
    <text evidence="1">The sequence shown here is derived from an EMBL/GenBank/DDBJ whole genome shotgun (WGS) entry which is preliminary data.</text>
</comment>